<dbReference type="InParanoid" id="A0A2N3NFR2"/>
<dbReference type="OrthoDB" id="6475849at2759"/>
<dbReference type="InterPro" id="IPR024079">
    <property type="entry name" value="MetalloPept_cat_dom_sf"/>
</dbReference>
<dbReference type="Pfam" id="PF01431">
    <property type="entry name" value="Peptidase_M13"/>
    <property type="match status" value="1"/>
</dbReference>
<dbReference type="PROSITE" id="PS51885">
    <property type="entry name" value="NEPRILYSIN"/>
    <property type="match status" value="1"/>
</dbReference>
<reference evidence="2 3" key="1">
    <citation type="journal article" date="2017" name="G3 (Bethesda)">
        <title>First Draft Genome Sequence of the Pathogenic Fungus Lomentospora prolificans (Formerly Scedosporium prolificans).</title>
        <authorList>
            <person name="Luo R."/>
            <person name="Zimin A."/>
            <person name="Workman R."/>
            <person name="Fan Y."/>
            <person name="Pertea G."/>
            <person name="Grossman N."/>
            <person name="Wear M.P."/>
            <person name="Jia B."/>
            <person name="Miller H."/>
            <person name="Casadevall A."/>
            <person name="Timp W."/>
            <person name="Zhang S.X."/>
            <person name="Salzberg S.L."/>
        </authorList>
    </citation>
    <scope>NUCLEOTIDE SEQUENCE [LARGE SCALE GENOMIC DNA]</scope>
    <source>
        <strain evidence="2 3">JHH-5317</strain>
    </source>
</reference>
<dbReference type="Proteomes" id="UP000233524">
    <property type="component" value="Unassembled WGS sequence"/>
</dbReference>
<dbReference type="GO" id="GO:0004222">
    <property type="term" value="F:metalloendopeptidase activity"/>
    <property type="evidence" value="ECO:0007669"/>
    <property type="project" value="InterPro"/>
</dbReference>
<comment type="caution">
    <text evidence="2">The sequence shown here is derived from an EMBL/GenBank/DDBJ whole genome shotgun (WGS) entry which is preliminary data.</text>
</comment>
<dbReference type="VEuPathDB" id="FungiDB:jhhlp_003036"/>
<dbReference type="InterPro" id="IPR018497">
    <property type="entry name" value="Peptidase_M13_C"/>
</dbReference>
<dbReference type="EMBL" id="NLAX01000008">
    <property type="protein sequence ID" value="PKS11274.1"/>
    <property type="molecule type" value="Genomic_DNA"/>
</dbReference>
<evidence type="ECO:0000313" key="2">
    <source>
        <dbReference type="EMBL" id="PKS11274.1"/>
    </source>
</evidence>
<dbReference type="GO" id="GO:0006508">
    <property type="term" value="P:proteolysis"/>
    <property type="evidence" value="ECO:0007669"/>
    <property type="project" value="InterPro"/>
</dbReference>
<organism evidence="2 3">
    <name type="scientific">Lomentospora prolificans</name>
    <dbReference type="NCBI Taxonomy" id="41688"/>
    <lineage>
        <taxon>Eukaryota</taxon>
        <taxon>Fungi</taxon>
        <taxon>Dikarya</taxon>
        <taxon>Ascomycota</taxon>
        <taxon>Pezizomycotina</taxon>
        <taxon>Sordariomycetes</taxon>
        <taxon>Hypocreomycetidae</taxon>
        <taxon>Microascales</taxon>
        <taxon>Microascaceae</taxon>
        <taxon>Lomentospora</taxon>
    </lineage>
</organism>
<dbReference type="InterPro" id="IPR000718">
    <property type="entry name" value="Peptidase_M13"/>
</dbReference>
<keyword evidence="3" id="KW-1185">Reference proteome</keyword>
<feature type="domain" description="Peptidase M13 C-terminal" evidence="1">
    <location>
        <begin position="1"/>
        <end position="88"/>
    </location>
</feature>
<dbReference type="Gene3D" id="3.40.390.10">
    <property type="entry name" value="Collagenase (Catalytic Domain)"/>
    <property type="match status" value="1"/>
</dbReference>
<dbReference type="STRING" id="41688.A0A2N3NFR2"/>
<name>A0A2N3NFR2_9PEZI</name>
<protein>
    <recommendedName>
        <fullName evidence="1">Peptidase M13 C-terminal domain-containing protein</fullName>
    </recommendedName>
</protein>
<accession>A0A2N3NFR2</accession>
<dbReference type="AlphaFoldDB" id="A0A2N3NFR2"/>
<evidence type="ECO:0000259" key="1">
    <source>
        <dbReference type="Pfam" id="PF01431"/>
    </source>
</evidence>
<evidence type="ECO:0000313" key="3">
    <source>
        <dbReference type="Proteomes" id="UP000233524"/>
    </source>
</evidence>
<proteinExistence type="predicted"/>
<dbReference type="SUPFAM" id="SSF55486">
    <property type="entry name" value="Metalloproteases ('zincins'), catalytic domain"/>
    <property type="match status" value="1"/>
</dbReference>
<gene>
    <name evidence="2" type="ORF">jhhlp_003036</name>
</gene>
<sequence length="91" mass="9826">MTAWWNEESLGILTEKTACFVEQYAKFNTVAALNGTQIPASLYKTLGENITDGGGVSSSFAAWKMVEGEEGKAKGIPGLDGFTHEPLFPLR</sequence>